<feature type="compositionally biased region" description="Acidic residues" evidence="1">
    <location>
        <begin position="236"/>
        <end position="249"/>
    </location>
</feature>
<keyword evidence="3" id="KW-1185">Reference proteome</keyword>
<accession>A0ABP6N5J3</accession>
<name>A0ABP6N5J3_9ACTN</name>
<sequence>MNETRKYVATKHSKDSNHIAKPESPEKTLCGKDVTGEGTDGFKTCGNCARLADRRGLVDAPAEVESAPADPAPADVKATREAWLLKAADYFRPKLEAAGLPLPARVHVSVGFSPAGPGGENSKTLGVCISRIASADHVNHIFISPEISDPVTVLATLVHELIHAADDCQSGHRGEFARVAKALGLAGKMTATVPGPELSEELAKLAADLGEYAHGQLHIVRRSRKPKAPAEMPADSGDETADQDQDQAEEAPLSSGPREQTNRHMLVRCDTDGCECGGYQVRTSRKWLKVGLPFCPGGNRMELAD</sequence>
<dbReference type="Proteomes" id="UP001500320">
    <property type="component" value="Unassembled WGS sequence"/>
</dbReference>
<feature type="compositionally biased region" description="Basic and acidic residues" evidence="1">
    <location>
        <begin position="1"/>
        <end position="30"/>
    </location>
</feature>
<evidence type="ECO:0008006" key="4">
    <source>
        <dbReference type="Google" id="ProtNLM"/>
    </source>
</evidence>
<protein>
    <recommendedName>
        <fullName evidence="4">SprT-like domain-containing protein</fullName>
    </recommendedName>
</protein>
<comment type="caution">
    <text evidence="2">The sequence shown here is derived from an EMBL/GenBank/DDBJ whole genome shotgun (WGS) entry which is preliminary data.</text>
</comment>
<feature type="region of interest" description="Disordered" evidence="1">
    <location>
        <begin position="220"/>
        <end position="264"/>
    </location>
</feature>
<reference evidence="3" key="1">
    <citation type="journal article" date="2019" name="Int. J. Syst. Evol. Microbiol.">
        <title>The Global Catalogue of Microorganisms (GCM) 10K type strain sequencing project: providing services to taxonomists for standard genome sequencing and annotation.</title>
        <authorList>
            <consortium name="The Broad Institute Genomics Platform"/>
            <consortium name="The Broad Institute Genome Sequencing Center for Infectious Disease"/>
            <person name="Wu L."/>
            <person name="Ma J."/>
        </authorList>
    </citation>
    <scope>NUCLEOTIDE SEQUENCE [LARGE SCALE GENOMIC DNA]</scope>
    <source>
        <strain evidence="3">JCM 9373</strain>
    </source>
</reference>
<organism evidence="2 3">
    <name type="scientific">Planomonospora alba</name>
    <dbReference type="NCBI Taxonomy" id="161354"/>
    <lineage>
        <taxon>Bacteria</taxon>
        <taxon>Bacillati</taxon>
        <taxon>Actinomycetota</taxon>
        <taxon>Actinomycetes</taxon>
        <taxon>Streptosporangiales</taxon>
        <taxon>Streptosporangiaceae</taxon>
        <taxon>Planomonospora</taxon>
    </lineage>
</organism>
<proteinExistence type="predicted"/>
<evidence type="ECO:0000313" key="2">
    <source>
        <dbReference type="EMBL" id="GAA3136801.1"/>
    </source>
</evidence>
<evidence type="ECO:0000313" key="3">
    <source>
        <dbReference type="Proteomes" id="UP001500320"/>
    </source>
</evidence>
<dbReference type="RefSeq" id="WP_344859750.1">
    <property type="nucleotide sequence ID" value="NZ_BAAAUT010000021.1"/>
</dbReference>
<feature type="region of interest" description="Disordered" evidence="1">
    <location>
        <begin position="1"/>
        <end position="32"/>
    </location>
</feature>
<evidence type="ECO:0000256" key="1">
    <source>
        <dbReference type="SAM" id="MobiDB-lite"/>
    </source>
</evidence>
<dbReference type="EMBL" id="BAAAUT010000021">
    <property type="protein sequence ID" value="GAA3136801.1"/>
    <property type="molecule type" value="Genomic_DNA"/>
</dbReference>
<gene>
    <name evidence="2" type="ORF">GCM10010466_29520</name>
</gene>